<comment type="subcellular location">
    <subcellularLocation>
        <location evidence="11">Cell membrane</location>
        <topology evidence="11">Multi-pass membrane protein</topology>
    </subcellularLocation>
</comment>
<evidence type="ECO:0000313" key="14">
    <source>
        <dbReference type="Proteomes" id="UP001228113"/>
    </source>
</evidence>
<feature type="binding site" evidence="11">
    <location>
        <position position="202"/>
    </location>
    <ligand>
        <name>Zn(2+)</name>
        <dbReference type="ChEBI" id="CHEBI:29105"/>
        <note>catalytic</note>
    </ligand>
</feature>
<name>A0AA48GRC0_9BACT</name>
<dbReference type="EC" id="3.4.24.-" evidence="11"/>
<dbReference type="GO" id="GO:0004222">
    <property type="term" value="F:metalloendopeptidase activity"/>
    <property type="evidence" value="ECO:0007669"/>
    <property type="project" value="UniProtKB-UniRule"/>
</dbReference>
<dbReference type="EMBL" id="AP027081">
    <property type="protein sequence ID" value="BDU76152.1"/>
    <property type="molecule type" value="Genomic_DNA"/>
</dbReference>
<protein>
    <recommendedName>
        <fullName evidence="11">Protease HtpX homolog</fullName>
        <ecNumber evidence="11">3.4.24.-</ecNumber>
    </recommendedName>
</protein>
<keyword evidence="5 11" id="KW-0479">Metal-binding</keyword>
<evidence type="ECO:0000256" key="7">
    <source>
        <dbReference type="ARBA" id="ARBA00022833"/>
    </source>
</evidence>
<keyword evidence="4 11" id="KW-0812">Transmembrane</keyword>
<dbReference type="HAMAP" id="MF_00188">
    <property type="entry name" value="Pept_M48_protease_HtpX"/>
    <property type="match status" value="1"/>
</dbReference>
<dbReference type="Proteomes" id="UP001228113">
    <property type="component" value="Chromosome"/>
</dbReference>
<dbReference type="InterPro" id="IPR022919">
    <property type="entry name" value="Pept_M48_protease_HtpX"/>
</dbReference>
<evidence type="ECO:0000256" key="9">
    <source>
        <dbReference type="ARBA" id="ARBA00023049"/>
    </source>
</evidence>
<keyword evidence="7 11" id="KW-0862">Zinc</keyword>
<keyword evidence="8 11" id="KW-1133">Transmembrane helix</keyword>
<keyword evidence="3 11" id="KW-0645">Protease</keyword>
<dbReference type="Gene3D" id="3.30.2010.10">
    <property type="entry name" value="Metalloproteases ('zincins'), catalytic domain"/>
    <property type="match status" value="1"/>
</dbReference>
<comment type="similarity">
    <text evidence="1 11">Belongs to the peptidase M48B family.</text>
</comment>
<dbReference type="InterPro" id="IPR050083">
    <property type="entry name" value="HtpX_protease"/>
</dbReference>
<feature type="transmembrane region" description="Helical" evidence="11">
    <location>
        <begin position="176"/>
        <end position="197"/>
    </location>
</feature>
<feature type="transmembrane region" description="Helical" evidence="11">
    <location>
        <begin position="30"/>
        <end position="47"/>
    </location>
</feature>
<evidence type="ECO:0000256" key="10">
    <source>
        <dbReference type="ARBA" id="ARBA00023136"/>
    </source>
</evidence>
<feature type="binding site" evidence="11">
    <location>
        <position position="134"/>
    </location>
    <ligand>
        <name>Zn(2+)</name>
        <dbReference type="ChEBI" id="CHEBI:29105"/>
        <note>catalytic</note>
    </ligand>
</feature>
<gene>
    <name evidence="13" type="primary">htpX_1</name>
    <name evidence="11" type="synonym">htpX</name>
    <name evidence="13" type="ORF">METESE_11100</name>
</gene>
<dbReference type="AlphaFoldDB" id="A0AA48GRC0"/>
<dbReference type="Pfam" id="PF01435">
    <property type="entry name" value="Peptidase_M48"/>
    <property type="match status" value="1"/>
</dbReference>
<keyword evidence="14" id="KW-1185">Reference proteome</keyword>
<evidence type="ECO:0000256" key="8">
    <source>
        <dbReference type="ARBA" id="ARBA00022989"/>
    </source>
</evidence>
<evidence type="ECO:0000256" key="5">
    <source>
        <dbReference type="ARBA" id="ARBA00022723"/>
    </source>
</evidence>
<feature type="domain" description="Peptidase M48" evidence="12">
    <location>
        <begin position="63"/>
        <end position="276"/>
    </location>
</feature>
<dbReference type="InterPro" id="IPR001915">
    <property type="entry name" value="Peptidase_M48"/>
</dbReference>
<keyword evidence="6 11" id="KW-0378">Hydrolase</keyword>
<evidence type="ECO:0000256" key="3">
    <source>
        <dbReference type="ARBA" id="ARBA00022670"/>
    </source>
</evidence>
<dbReference type="PANTHER" id="PTHR43221:SF2">
    <property type="entry name" value="PROTEASE HTPX HOMOLOG"/>
    <property type="match status" value="1"/>
</dbReference>
<feature type="transmembrane region" description="Helical" evidence="11">
    <location>
        <begin position="140"/>
        <end position="164"/>
    </location>
</feature>
<dbReference type="GO" id="GO:0006508">
    <property type="term" value="P:proteolysis"/>
    <property type="evidence" value="ECO:0007669"/>
    <property type="project" value="UniProtKB-KW"/>
</dbReference>
<evidence type="ECO:0000313" key="13">
    <source>
        <dbReference type="EMBL" id="BDU76152.1"/>
    </source>
</evidence>
<feature type="binding site" evidence="11">
    <location>
        <position position="130"/>
    </location>
    <ligand>
        <name>Zn(2+)</name>
        <dbReference type="ChEBI" id="CHEBI:29105"/>
        <note>catalytic</note>
    </ligand>
</feature>
<dbReference type="GO" id="GO:0008270">
    <property type="term" value="F:zinc ion binding"/>
    <property type="evidence" value="ECO:0007669"/>
    <property type="project" value="UniProtKB-UniRule"/>
</dbReference>
<keyword evidence="2 11" id="KW-1003">Cell membrane</keyword>
<reference evidence="13" key="1">
    <citation type="journal article" date="2023" name="Int. J. Syst. Evol. Microbiol.">
        <title>Mesoterricola silvestris gen. nov., sp. nov., Mesoterricola sediminis sp. nov., Geothrix oryzae sp. nov., Geothrix edaphica sp. nov., Geothrix rubra sp. nov., and Geothrix limicola sp. nov., six novel members of Acidobacteriota isolated from soils.</title>
        <authorList>
            <person name="Itoh H."/>
            <person name="Sugisawa Y."/>
            <person name="Mise K."/>
            <person name="Xu Z."/>
            <person name="Kuniyasu M."/>
            <person name="Ushijima N."/>
            <person name="Kawano K."/>
            <person name="Kobayashi E."/>
            <person name="Shiratori Y."/>
            <person name="Masuda Y."/>
            <person name="Senoo K."/>
        </authorList>
    </citation>
    <scope>NUCLEOTIDE SEQUENCE</scope>
    <source>
        <strain evidence="13">W786</strain>
    </source>
</reference>
<evidence type="ECO:0000256" key="1">
    <source>
        <dbReference type="ARBA" id="ARBA00009779"/>
    </source>
</evidence>
<evidence type="ECO:0000256" key="6">
    <source>
        <dbReference type="ARBA" id="ARBA00022801"/>
    </source>
</evidence>
<comment type="cofactor">
    <cofactor evidence="11">
        <name>Zn(2+)</name>
        <dbReference type="ChEBI" id="CHEBI:29105"/>
    </cofactor>
    <text evidence="11">Binds 1 zinc ion per subunit.</text>
</comment>
<evidence type="ECO:0000256" key="2">
    <source>
        <dbReference type="ARBA" id="ARBA00022475"/>
    </source>
</evidence>
<dbReference type="CDD" id="cd07336">
    <property type="entry name" value="M48B_HtpX_like"/>
    <property type="match status" value="1"/>
</dbReference>
<dbReference type="GO" id="GO:0005886">
    <property type="term" value="C:plasma membrane"/>
    <property type="evidence" value="ECO:0007669"/>
    <property type="project" value="UniProtKB-SubCell"/>
</dbReference>
<feature type="active site" evidence="11">
    <location>
        <position position="131"/>
    </location>
</feature>
<dbReference type="PANTHER" id="PTHR43221">
    <property type="entry name" value="PROTEASE HTPX"/>
    <property type="match status" value="1"/>
</dbReference>
<accession>A0AA48GRC0</accession>
<evidence type="ECO:0000256" key="11">
    <source>
        <dbReference type="HAMAP-Rule" id="MF_00188"/>
    </source>
</evidence>
<keyword evidence="10 11" id="KW-0472">Membrane</keyword>
<sequence>MNGMKTFLLIMVMTGVLVFVGNLLYGDMGIILALGFAILMNGVGYFFSDSIVLAAYRAQLVGPQDAPELHAIVATLAQRAGLPMPRVAIIPDETPNAFATGRNPEHAVVAVTEGILRALSRPELEAVIAHELGHVKHRDILIGSLAAVLAQAIMFVSRLALWFGPRRDDDEGGGNALVAILVMILGPIAAILLQMAISRSREYLADDYSAHVTGRPDMLASALGRLESYNQQVPMRDAQPATAHMMIVSPLRGGGLMGLFSTHPPLSRRIERLNAMAVQMR</sequence>
<proteinExistence type="inferred from homology"/>
<evidence type="ECO:0000259" key="12">
    <source>
        <dbReference type="Pfam" id="PF01435"/>
    </source>
</evidence>
<feature type="transmembrane region" description="Helical" evidence="11">
    <location>
        <begin position="7"/>
        <end position="24"/>
    </location>
</feature>
<evidence type="ECO:0000256" key="4">
    <source>
        <dbReference type="ARBA" id="ARBA00022692"/>
    </source>
</evidence>
<organism evidence="13 14">
    <name type="scientific">Mesoterricola sediminis</name>
    <dbReference type="NCBI Taxonomy" id="2927980"/>
    <lineage>
        <taxon>Bacteria</taxon>
        <taxon>Pseudomonadati</taxon>
        <taxon>Acidobacteriota</taxon>
        <taxon>Holophagae</taxon>
        <taxon>Holophagales</taxon>
        <taxon>Holophagaceae</taxon>
        <taxon>Mesoterricola</taxon>
    </lineage>
</organism>
<dbReference type="RefSeq" id="WP_243334071.1">
    <property type="nucleotide sequence ID" value="NZ_AP027081.1"/>
</dbReference>
<dbReference type="KEGG" id="msea:METESE_11100"/>
<keyword evidence="9 11" id="KW-0482">Metalloprotease</keyword>